<gene>
    <name evidence="2" type="ORF">QP939_36230</name>
</gene>
<reference evidence="2 3" key="1">
    <citation type="submission" date="2023-06" db="EMBL/GenBank/DDBJ databases">
        <authorList>
            <person name="Oyuntsetseg B."/>
            <person name="Kim S.B."/>
        </authorList>
    </citation>
    <scope>NUCLEOTIDE SEQUENCE [LARGE SCALE GENOMIC DNA]</scope>
    <source>
        <strain evidence="2 3">2-2</strain>
    </source>
</reference>
<evidence type="ECO:0000313" key="3">
    <source>
        <dbReference type="Proteomes" id="UP001227101"/>
    </source>
</evidence>
<dbReference type="InterPro" id="IPR013766">
    <property type="entry name" value="Thioredoxin_domain"/>
</dbReference>
<keyword evidence="3" id="KW-1185">Reference proteome</keyword>
<dbReference type="RefSeq" id="WP_285450886.1">
    <property type="nucleotide sequence ID" value="NZ_CP127173.1"/>
</dbReference>
<dbReference type="Pfam" id="PF00578">
    <property type="entry name" value="AhpC-TSA"/>
    <property type="match status" value="1"/>
</dbReference>
<evidence type="ECO:0000313" key="2">
    <source>
        <dbReference type="EMBL" id="WIV54283.1"/>
    </source>
</evidence>
<sequence length="153" mass="16505">MLEPGSPAPRLVLEDTEGNPVRLTGHAALVYFARSTTCPVCARHVRDLAEHRERFETAGVRVYIAVPEDRVTAAAWRAKRGIPFPVLTSPEGTPHEVVGLTRKVFGSMQQSGSVLVDARGVVRHAHGATLPTASYDRDGIFAALESAVHQKSA</sequence>
<accession>A0ABY8XF82</accession>
<organism evidence="2 3">
    <name type="scientific">Amycolatopsis nalaikhensis</name>
    <dbReference type="NCBI Taxonomy" id="715472"/>
    <lineage>
        <taxon>Bacteria</taxon>
        <taxon>Bacillati</taxon>
        <taxon>Actinomycetota</taxon>
        <taxon>Actinomycetes</taxon>
        <taxon>Pseudonocardiales</taxon>
        <taxon>Pseudonocardiaceae</taxon>
        <taxon>Amycolatopsis</taxon>
    </lineage>
</organism>
<evidence type="ECO:0000259" key="1">
    <source>
        <dbReference type="PROSITE" id="PS51352"/>
    </source>
</evidence>
<name>A0ABY8XF82_9PSEU</name>
<protein>
    <submittedName>
        <fullName evidence="2">Redoxin domain-containing protein</fullName>
    </submittedName>
</protein>
<dbReference type="PROSITE" id="PS51352">
    <property type="entry name" value="THIOREDOXIN_2"/>
    <property type="match status" value="1"/>
</dbReference>
<dbReference type="InterPro" id="IPR036249">
    <property type="entry name" value="Thioredoxin-like_sf"/>
</dbReference>
<dbReference type="InterPro" id="IPR000866">
    <property type="entry name" value="AhpC/TSA"/>
</dbReference>
<proteinExistence type="predicted"/>
<dbReference type="Gene3D" id="3.40.30.10">
    <property type="entry name" value="Glutaredoxin"/>
    <property type="match status" value="1"/>
</dbReference>
<dbReference type="SUPFAM" id="SSF52833">
    <property type="entry name" value="Thioredoxin-like"/>
    <property type="match status" value="1"/>
</dbReference>
<dbReference type="EMBL" id="CP127173">
    <property type="protein sequence ID" value="WIV54283.1"/>
    <property type="molecule type" value="Genomic_DNA"/>
</dbReference>
<dbReference type="Proteomes" id="UP001227101">
    <property type="component" value="Chromosome"/>
</dbReference>
<feature type="domain" description="Thioredoxin" evidence="1">
    <location>
        <begin position="2"/>
        <end position="149"/>
    </location>
</feature>